<name>A0A1S7Q547_9HYPH</name>
<dbReference type="Proteomes" id="UP000191987">
    <property type="component" value="Unassembled WGS sequence"/>
</dbReference>
<feature type="compositionally biased region" description="Basic and acidic residues" evidence="1">
    <location>
        <begin position="30"/>
        <end position="39"/>
    </location>
</feature>
<reference evidence="2 3" key="1">
    <citation type="submission" date="2016-01" db="EMBL/GenBank/DDBJ databases">
        <authorList>
            <person name="Oliw E.H."/>
        </authorList>
    </citation>
    <scope>NUCLEOTIDE SEQUENCE [LARGE SCALE GENOMIC DNA]</scope>
    <source>
        <strain evidence="2 3">Zutra 3-1</strain>
    </source>
</reference>
<organism evidence="2 3">
    <name type="scientific">Agrobacterium deltaense Zutra 3/1</name>
    <dbReference type="NCBI Taxonomy" id="1183427"/>
    <lineage>
        <taxon>Bacteria</taxon>
        <taxon>Pseudomonadati</taxon>
        <taxon>Pseudomonadota</taxon>
        <taxon>Alphaproteobacteria</taxon>
        <taxon>Hyphomicrobiales</taxon>
        <taxon>Rhizobiaceae</taxon>
        <taxon>Rhizobium/Agrobacterium group</taxon>
        <taxon>Agrobacterium</taxon>
    </lineage>
</organism>
<dbReference type="EMBL" id="FBWG01000019">
    <property type="protein sequence ID" value="CUX31557.1"/>
    <property type="molecule type" value="Genomic_DNA"/>
</dbReference>
<accession>A0A1S7Q547</accession>
<sequence length="62" mass="6570">MLGSPPSALPGISPSRGEIDPWQPLGYIERFGKSEEHASRRSPPLRGRCPAGQRGVSSDLAG</sequence>
<dbReference type="AlphaFoldDB" id="A0A1S7Q547"/>
<protein>
    <submittedName>
        <fullName evidence="2">Uncharacterized protein</fullName>
    </submittedName>
</protein>
<feature type="region of interest" description="Disordered" evidence="1">
    <location>
        <begin position="1"/>
        <end position="62"/>
    </location>
</feature>
<evidence type="ECO:0000313" key="2">
    <source>
        <dbReference type="EMBL" id="CUX31557.1"/>
    </source>
</evidence>
<evidence type="ECO:0000256" key="1">
    <source>
        <dbReference type="SAM" id="MobiDB-lite"/>
    </source>
</evidence>
<gene>
    <name evidence="2" type="ORF">AGR7C_Cc260054</name>
</gene>
<evidence type="ECO:0000313" key="3">
    <source>
        <dbReference type="Proteomes" id="UP000191987"/>
    </source>
</evidence>
<proteinExistence type="predicted"/>